<dbReference type="AlphaFoldDB" id="A0AA46X1A9"/>
<dbReference type="Pfam" id="PF02668">
    <property type="entry name" value="TauD"/>
    <property type="match status" value="1"/>
</dbReference>
<reference evidence="7 8" key="1">
    <citation type="journal article" date="2021" name="Front. Microbiol.">
        <title>Bacterial Transformation of Aromatic Monomers in Softwood Black Liquor.</title>
        <authorList>
            <person name="Navas L.E."/>
            <person name="Dexter G."/>
            <person name="Liu J."/>
            <person name="Levy-Booth D."/>
            <person name="Cho M."/>
            <person name="Jang S.K."/>
            <person name="Mansfield S.D."/>
            <person name="Renneckar S."/>
            <person name="Mohn W.W."/>
            <person name="Eltis L.D."/>
        </authorList>
    </citation>
    <scope>NUCLEOTIDE SEQUENCE [LARGE SCALE GENOMIC DNA]</scope>
    <source>
        <strain evidence="7 8">GD02</strain>
    </source>
</reference>
<evidence type="ECO:0000256" key="4">
    <source>
        <dbReference type="ARBA" id="ARBA00023002"/>
    </source>
</evidence>
<evidence type="ECO:0000256" key="1">
    <source>
        <dbReference type="ARBA" id="ARBA00005896"/>
    </source>
</evidence>
<evidence type="ECO:0000256" key="2">
    <source>
        <dbReference type="ARBA" id="ARBA00022723"/>
    </source>
</evidence>
<sequence>MMEFDPLTSRIGCEVRGIELSGSVPPDAVAEIRKALVEHKVLFFRDQHHLTAGEHVAFGRLFGELEIHPFIGANRDHPELIVLNRSPGTESVRSLRACL</sequence>
<dbReference type="GO" id="GO:0046872">
    <property type="term" value="F:metal ion binding"/>
    <property type="evidence" value="ECO:0007669"/>
    <property type="project" value="UniProtKB-KW"/>
</dbReference>
<dbReference type="PANTHER" id="PTHR30468:SF1">
    <property type="entry name" value="ALPHA-KETOGLUTARATE-DEPENDENT SULFONATE DIOXYGENASE"/>
    <property type="match status" value="1"/>
</dbReference>
<dbReference type="GO" id="GO:0005737">
    <property type="term" value="C:cytoplasm"/>
    <property type="evidence" value="ECO:0007669"/>
    <property type="project" value="TreeGrafter"/>
</dbReference>
<keyword evidence="2" id="KW-0479">Metal-binding</keyword>
<gene>
    <name evidence="7" type="ORF">KUM34_025910</name>
</gene>
<dbReference type="InterPro" id="IPR042098">
    <property type="entry name" value="TauD-like_sf"/>
</dbReference>
<evidence type="ECO:0000256" key="5">
    <source>
        <dbReference type="ARBA" id="ARBA00023004"/>
    </source>
</evidence>
<proteinExistence type="inferred from homology"/>
<dbReference type="RefSeq" id="WP_265572752.1">
    <property type="nucleotide sequence ID" value="NZ_CP083975.1"/>
</dbReference>
<evidence type="ECO:0000256" key="3">
    <source>
        <dbReference type="ARBA" id="ARBA00022964"/>
    </source>
</evidence>
<dbReference type="SUPFAM" id="SSF51197">
    <property type="entry name" value="Clavaminate synthase-like"/>
    <property type="match status" value="1"/>
</dbReference>
<evidence type="ECO:0000259" key="6">
    <source>
        <dbReference type="Pfam" id="PF02668"/>
    </source>
</evidence>
<comment type="similarity">
    <text evidence="1">Belongs to the TfdA dioxygenase family.</text>
</comment>
<dbReference type="Proteomes" id="UP001162740">
    <property type="component" value="Plasmid pGD02.2.1"/>
</dbReference>
<keyword evidence="4" id="KW-0560">Oxidoreductase</keyword>
<feature type="domain" description="TauD/TfdA-like" evidence="6">
    <location>
        <begin position="4"/>
        <end position="92"/>
    </location>
</feature>
<name>A0AA46X1A9_RHORH</name>
<dbReference type="PANTHER" id="PTHR30468">
    <property type="entry name" value="ALPHA-KETOGLUTARATE-DEPENDENT SULFONATE DIOXYGENASE"/>
    <property type="match status" value="1"/>
</dbReference>
<accession>A0AA46X1A9</accession>
<protein>
    <submittedName>
        <fullName evidence="7">TauD/TfdA family dioxygenase</fullName>
    </submittedName>
</protein>
<keyword evidence="5" id="KW-0408">Iron</keyword>
<dbReference type="EMBL" id="CP083975">
    <property type="protein sequence ID" value="UZF47860.1"/>
    <property type="molecule type" value="Genomic_DNA"/>
</dbReference>
<keyword evidence="7" id="KW-0614">Plasmid</keyword>
<organism evidence="7 8">
    <name type="scientific">Rhodococcus rhodochrous</name>
    <dbReference type="NCBI Taxonomy" id="1829"/>
    <lineage>
        <taxon>Bacteria</taxon>
        <taxon>Bacillati</taxon>
        <taxon>Actinomycetota</taxon>
        <taxon>Actinomycetes</taxon>
        <taxon>Mycobacteriales</taxon>
        <taxon>Nocardiaceae</taxon>
        <taxon>Rhodococcus</taxon>
    </lineage>
</organism>
<geneLocation type="plasmid" evidence="7 8">
    <name>pGD02.2.1</name>
</geneLocation>
<dbReference type="InterPro" id="IPR003819">
    <property type="entry name" value="TauD/TfdA-like"/>
</dbReference>
<keyword evidence="3 7" id="KW-0223">Dioxygenase</keyword>
<dbReference type="InterPro" id="IPR051323">
    <property type="entry name" value="AtsK-like"/>
</dbReference>
<dbReference type="Gene3D" id="3.60.130.10">
    <property type="entry name" value="Clavaminate synthase-like"/>
    <property type="match status" value="1"/>
</dbReference>
<dbReference type="GO" id="GO:0016706">
    <property type="term" value="F:2-oxoglutarate-dependent dioxygenase activity"/>
    <property type="evidence" value="ECO:0007669"/>
    <property type="project" value="TreeGrafter"/>
</dbReference>
<evidence type="ECO:0000313" key="8">
    <source>
        <dbReference type="Proteomes" id="UP001162740"/>
    </source>
</evidence>
<evidence type="ECO:0000313" key="7">
    <source>
        <dbReference type="EMBL" id="UZF47860.1"/>
    </source>
</evidence>